<dbReference type="AlphaFoldDB" id="A0A369ALX7"/>
<dbReference type="GO" id="GO:0016787">
    <property type="term" value="F:hydrolase activity"/>
    <property type="evidence" value="ECO:0007669"/>
    <property type="project" value="UniProtKB-KW"/>
</dbReference>
<dbReference type="RefSeq" id="WP_114482800.1">
    <property type="nucleotide sequence ID" value="NZ_QPJU01000003.1"/>
</dbReference>
<dbReference type="Pfam" id="PF01850">
    <property type="entry name" value="PIN"/>
    <property type="match status" value="1"/>
</dbReference>
<dbReference type="GO" id="GO:0000287">
    <property type="term" value="F:magnesium ion binding"/>
    <property type="evidence" value="ECO:0007669"/>
    <property type="project" value="UniProtKB-UniRule"/>
</dbReference>
<keyword evidence="1 5" id="KW-1277">Toxin-antitoxin system</keyword>
<keyword evidence="5" id="KW-0460">Magnesium</keyword>
<dbReference type="GO" id="GO:0004540">
    <property type="term" value="F:RNA nuclease activity"/>
    <property type="evidence" value="ECO:0007669"/>
    <property type="project" value="InterPro"/>
</dbReference>
<evidence type="ECO:0000256" key="1">
    <source>
        <dbReference type="ARBA" id="ARBA00022649"/>
    </source>
</evidence>
<keyword evidence="8" id="KW-1185">Reference proteome</keyword>
<dbReference type="CDD" id="cd09874">
    <property type="entry name" value="PIN_MT3492-like"/>
    <property type="match status" value="1"/>
</dbReference>
<protein>
    <recommendedName>
        <fullName evidence="5">Ribonuclease VapC</fullName>
        <shortName evidence="5">RNase VapC</shortName>
        <ecNumber evidence="5">3.1.-.-</ecNumber>
    </recommendedName>
    <alternativeName>
        <fullName evidence="5">Toxin VapC</fullName>
    </alternativeName>
</protein>
<dbReference type="HAMAP" id="MF_00265">
    <property type="entry name" value="VapC_Nob1"/>
    <property type="match status" value="1"/>
</dbReference>
<dbReference type="InterPro" id="IPR022907">
    <property type="entry name" value="VapC_family"/>
</dbReference>
<reference evidence="7 8" key="1">
    <citation type="submission" date="2018-07" db="EMBL/GenBank/DDBJ databases">
        <title>Genomic Encyclopedia of Type Strains, Phase IV (KMG-IV): sequencing the most valuable type-strain genomes for metagenomic binning, comparative biology and taxonomic classification.</title>
        <authorList>
            <person name="Goeker M."/>
        </authorList>
    </citation>
    <scope>NUCLEOTIDE SEQUENCE [LARGE SCALE GENOMIC DNA]</scope>
    <source>
        <strain evidence="7 8">DSM 100911</strain>
    </source>
</reference>
<dbReference type="SUPFAM" id="SSF88723">
    <property type="entry name" value="PIN domain-like"/>
    <property type="match status" value="1"/>
</dbReference>
<dbReference type="GO" id="GO:0090729">
    <property type="term" value="F:toxin activity"/>
    <property type="evidence" value="ECO:0007669"/>
    <property type="project" value="UniProtKB-KW"/>
</dbReference>
<feature type="binding site" evidence="5">
    <location>
        <position position="19"/>
    </location>
    <ligand>
        <name>Mg(2+)</name>
        <dbReference type="ChEBI" id="CHEBI:18420"/>
    </ligand>
</feature>
<keyword evidence="3 5" id="KW-0479">Metal-binding</keyword>
<evidence type="ECO:0000313" key="7">
    <source>
        <dbReference type="EMBL" id="RCX10103.1"/>
    </source>
</evidence>
<keyword evidence="2 5" id="KW-0540">Nuclease</keyword>
<comment type="caution">
    <text evidence="7">The sequence shown here is derived from an EMBL/GenBank/DDBJ whole genome shotgun (WGS) entry which is preliminary data.</text>
</comment>
<dbReference type="EMBL" id="QPJU01000003">
    <property type="protein sequence ID" value="RCX10103.1"/>
    <property type="molecule type" value="Genomic_DNA"/>
</dbReference>
<evidence type="ECO:0000256" key="3">
    <source>
        <dbReference type="ARBA" id="ARBA00022723"/>
    </source>
</evidence>
<dbReference type="EC" id="3.1.-.-" evidence="5"/>
<keyword evidence="4 5" id="KW-0378">Hydrolase</keyword>
<evidence type="ECO:0000259" key="6">
    <source>
        <dbReference type="Pfam" id="PF01850"/>
    </source>
</evidence>
<evidence type="ECO:0000256" key="4">
    <source>
        <dbReference type="ARBA" id="ARBA00022801"/>
    </source>
</evidence>
<feature type="domain" description="PIN" evidence="6">
    <location>
        <begin position="17"/>
        <end position="140"/>
    </location>
</feature>
<dbReference type="Proteomes" id="UP000252174">
    <property type="component" value="Unassembled WGS sequence"/>
</dbReference>
<dbReference type="InterPro" id="IPR029060">
    <property type="entry name" value="PIN-like_dom_sf"/>
</dbReference>
<organism evidence="7 8">
    <name type="scientific">Extensimonas vulgaris</name>
    <dbReference type="NCBI Taxonomy" id="1031594"/>
    <lineage>
        <taxon>Bacteria</taxon>
        <taxon>Pseudomonadati</taxon>
        <taxon>Pseudomonadota</taxon>
        <taxon>Betaproteobacteria</taxon>
        <taxon>Burkholderiales</taxon>
        <taxon>Comamonadaceae</taxon>
        <taxon>Extensimonas</taxon>
    </lineage>
</organism>
<dbReference type="OrthoDB" id="5082781at2"/>
<evidence type="ECO:0000256" key="5">
    <source>
        <dbReference type="HAMAP-Rule" id="MF_00265"/>
    </source>
</evidence>
<keyword evidence="5" id="KW-0800">Toxin</keyword>
<name>A0A369ALX7_9BURK</name>
<accession>A0A369ALX7</accession>
<feature type="binding site" evidence="5">
    <location>
        <position position="118"/>
    </location>
    <ligand>
        <name>Mg(2+)</name>
        <dbReference type="ChEBI" id="CHEBI:18420"/>
    </ligand>
</feature>
<comment type="cofactor">
    <cofactor evidence="5">
        <name>Mg(2+)</name>
        <dbReference type="ChEBI" id="CHEBI:18420"/>
    </cofactor>
</comment>
<sequence>MPLTTLHRPQRRWDATYVDTSVWCAYCFHESEGAAVIDWMAQADMSHLGTAWWAETEFASALSIQVRKKALTGPRLQLARERFIEAMDMVHRLNVIEADFLQAADWVADAASGLRGGDALHLAVAQRHGCKAVATLDAAMQASAQRLGFRIVELLS</sequence>
<dbReference type="InterPro" id="IPR002716">
    <property type="entry name" value="PIN_dom"/>
</dbReference>
<evidence type="ECO:0000313" key="8">
    <source>
        <dbReference type="Proteomes" id="UP000252174"/>
    </source>
</evidence>
<gene>
    <name evidence="5" type="primary">vapC</name>
    <name evidence="7" type="ORF">DFR45_10387</name>
</gene>
<dbReference type="Gene3D" id="3.40.50.1010">
    <property type="entry name" value="5'-nuclease"/>
    <property type="match status" value="1"/>
</dbReference>
<evidence type="ECO:0000256" key="2">
    <source>
        <dbReference type="ARBA" id="ARBA00022722"/>
    </source>
</evidence>
<comment type="similarity">
    <text evidence="5">Belongs to the PINc/VapC protein family.</text>
</comment>
<comment type="function">
    <text evidence="5">Toxic component of a toxin-antitoxin (TA) system. An RNase.</text>
</comment>
<proteinExistence type="inferred from homology"/>